<dbReference type="Pfam" id="PF01032">
    <property type="entry name" value="FecCD"/>
    <property type="match status" value="1"/>
</dbReference>
<dbReference type="AlphaFoldDB" id="A0A4P6YSC1"/>
<keyword evidence="4" id="KW-1003">Cell membrane</keyword>
<feature type="transmembrane region" description="Helical" evidence="8">
    <location>
        <begin position="173"/>
        <end position="193"/>
    </location>
</feature>
<evidence type="ECO:0000256" key="1">
    <source>
        <dbReference type="ARBA" id="ARBA00004651"/>
    </source>
</evidence>
<name>A0A4P6YSC1_9LACO</name>
<dbReference type="OrthoDB" id="9811721at2"/>
<organism evidence="9 10">
    <name type="scientific">Periweissella cryptocerci</name>
    <dbReference type="NCBI Taxonomy" id="2506420"/>
    <lineage>
        <taxon>Bacteria</taxon>
        <taxon>Bacillati</taxon>
        <taxon>Bacillota</taxon>
        <taxon>Bacilli</taxon>
        <taxon>Lactobacillales</taxon>
        <taxon>Lactobacillaceae</taxon>
        <taxon>Periweissella</taxon>
    </lineage>
</organism>
<dbReference type="GO" id="GO:0033214">
    <property type="term" value="P:siderophore-iron import into cell"/>
    <property type="evidence" value="ECO:0007669"/>
    <property type="project" value="TreeGrafter"/>
</dbReference>
<evidence type="ECO:0000256" key="7">
    <source>
        <dbReference type="ARBA" id="ARBA00023136"/>
    </source>
</evidence>
<dbReference type="GO" id="GO:0005886">
    <property type="term" value="C:plasma membrane"/>
    <property type="evidence" value="ECO:0007669"/>
    <property type="project" value="UniProtKB-SubCell"/>
</dbReference>
<feature type="transmembrane region" description="Helical" evidence="8">
    <location>
        <begin position="133"/>
        <end position="153"/>
    </location>
</feature>
<feature type="transmembrane region" description="Helical" evidence="8">
    <location>
        <begin position="81"/>
        <end position="100"/>
    </location>
</feature>
<dbReference type="Proteomes" id="UP000292886">
    <property type="component" value="Chromosome"/>
</dbReference>
<sequence>MRKLLMPILIGLLICSALVAIVVGSTHVRLDDLITGQTMAWQIVGQLRIPRILTAIIAGVILGVTGLLLQIVTRNSLVDSSILGLMNGTQFLSLLAGITVPNFFGGKVLAGALLGVVVVVMWRFIVWGRLQNYALILTGIALAMTFAALTELLDSGFNVNVSNLAVVTWSQVWVLGIILLASLIVLVLLSSHLKFYAVSAVQARQLGEDENRTTWFILLVVGLLIGGVTSVIGVVYFVGVILPQLAQLMLPRQSRLKLFVPTALLGALLLLNADTLARTILAPRELSATAILLVICGPVFIGLVLRKVKHA</sequence>
<evidence type="ECO:0000256" key="6">
    <source>
        <dbReference type="ARBA" id="ARBA00022989"/>
    </source>
</evidence>
<evidence type="ECO:0000313" key="9">
    <source>
        <dbReference type="EMBL" id="QBO35530.1"/>
    </source>
</evidence>
<dbReference type="RefSeq" id="WP_133362609.1">
    <property type="nucleotide sequence ID" value="NZ_CP037940.1"/>
</dbReference>
<dbReference type="PANTHER" id="PTHR30472:SF25">
    <property type="entry name" value="ABC TRANSPORTER PERMEASE PROTEIN MJ0876-RELATED"/>
    <property type="match status" value="1"/>
</dbReference>
<comment type="subcellular location">
    <subcellularLocation>
        <location evidence="1">Cell membrane</location>
        <topology evidence="1">Multi-pass membrane protein</topology>
    </subcellularLocation>
</comment>
<evidence type="ECO:0000256" key="8">
    <source>
        <dbReference type="SAM" id="Phobius"/>
    </source>
</evidence>
<protein>
    <submittedName>
        <fullName evidence="9">Iron ABC transporter permease</fullName>
    </submittedName>
</protein>
<dbReference type="KEGG" id="wei:EQG49_03190"/>
<feature type="transmembrane region" description="Helical" evidence="8">
    <location>
        <begin position="286"/>
        <end position="305"/>
    </location>
</feature>
<keyword evidence="6 8" id="KW-1133">Transmembrane helix</keyword>
<dbReference type="InterPro" id="IPR000522">
    <property type="entry name" value="ABC_transptr_permease_BtuC"/>
</dbReference>
<dbReference type="EMBL" id="CP037940">
    <property type="protein sequence ID" value="QBO35530.1"/>
    <property type="molecule type" value="Genomic_DNA"/>
</dbReference>
<evidence type="ECO:0000256" key="3">
    <source>
        <dbReference type="ARBA" id="ARBA00022448"/>
    </source>
</evidence>
<keyword evidence="5 8" id="KW-0812">Transmembrane</keyword>
<evidence type="ECO:0000313" key="10">
    <source>
        <dbReference type="Proteomes" id="UP000292886"/>
    </source>
</evidence>
<keyword evidence="3" id="KW-0813">Transport</keyword>
<proteinExistence type="inferred from homology"/>
<dbReference type="Gene3D" id="1.10.3470.10">
    <property type="entry name" value="ABC transporter involved in vitamin B12 uptake, BtuC"/>
    <property type="match status" value="1"/>
</dbReference>
<dbReference type="GO" id="GO:0022857">
    <property type="term" value="F:transmembrane transporter activity"/>
    <property type="evidence" value="ECO:0007669"/>
    <property type="project" value="InterPro"/>
</dbReference>
<dbReference type="InterPro" id="IPR037294">
    <property type="entry name" value="ABC_BtuC-like"/>
</dbReference>
<feature type="transmembrane region" description="Helical" evidence="8">
    <location>
        <begin position="106"/>
        <end position="126"/>
    </location>
</feature>
<evidence type="ECO:0000256" key="2">
    <source>
        <dbReference type="ARBA" id="ARBA00007935"/>
    </source>
</evidence>
<keyword evidence="7 8" id="KW-0472">Membrane</keyword>
<dbReference type="SUPFAM" id="SSF81345">
    <property type="entry name" value="ABC transporter involved in vitamin B12 uptake, BtuC"/>
    <property type="match status" value="1"/>
</dbReference>
<keyword evidence="10" id="KW-1185">Reference proteome</keyword>
<evidence type="ECO:0000256" key="5">
    <source>
        <dbReference type="ARBA" id="ARBA00022692"/>
    </source>
</evidence>
<feature type="transmembrane region" description="Helical" evidence="8">
    <location>
        <begin position="258"/>
        <end position="277"/>
    </location>
</feature>
<evidence type="ECO:0000256" key="4">
    <source>
        <dbReference type="ARBA" id="ARBA00022475"/>
    </source>
</evidence>
<reference evidence="10" key="1">
    <citation type="submission" date="2019-03" db="EMBL/GenBank/DDBJ databases">
        <title>Weissella sp. 26KH-42 Genome sequencing.</title>
        <authorList>
            <person name="Heo J."/>
            <person name="Kim S.-J."/>
            <person name="Kim J.-S."/>
            <person name="Hong S.-B."/>
            <person name="Kwon S.-W."/>
        </authorList>
    </citation>
    <scope>NUCLEOTIDE SEQUENCE [LARGE SCALE GENOMIC DNA]</scope>
    <source>
        <strain evidence="10">26KH-42</strain>
    </source>
</reference>
<feature type="transmembrane region" description="Helical" evidence="8">
    <location>
        <begin position="48"/>
        <end position="69"/>
    </location>
</feature>
<comment type="similarity">
    <text evidence="2">Belongs to the binding-protein-dependent transport system permease family. FecCD subfamily.</text>
</comment>
<dbReference type="PANTHER" id="PTHR30472">
    <property type="entry name" value="FERRIC ENTEROBACTIN TRANSPORT SYSTEM PERMEASE PROTEIN"/>
    <property type="match status" value="1"/>
</dbReference>
<accession>A0A4P6YSC1</accession>
<feature type="transmembrane region" description="Helical" evidence="8">
    <location>
        <begin position="214"/>
        <end position="238"/>
    </location>
</feature>
<gene>
    <name evidence="9" type="ORF">EQG49_03190</name>
</gene>